<dbReference type="GO" id="GO:0006508">
    <property type="term" value="P:proteolysis"/>
    <property type="evidence" value="ECO:0007669"/>
    <property type="project" value="UniProtKB-KW"/>
</dbReference>
<comment type="catalytic activity">
    <reaction evidence="1 11 13">
        <text>Release of N-terminal proline from a peptide.</text>
        <dbReference type="EC" id="3.4.11.5"/>
    </reaction>
</comment>
<dbReference type="GO" id="GO:0004177">
    <property type="term" value="F:aminopeptidase activity"/>
    <property type="evidence" value="ECO:0007669"/>
    <property type="project" value="UniProtKB-UniRule"/>
</dbReference>
<dbReference type="Pfam" id="PF00561">
    <property type="entry name" value="Abhydrolase_1"/>
    <property type="match status" value="1"/>
</dbReference>
<keyword evidence="8 11" id="KW-0645">Protease</keyword>
<dbReference type="PRINTS" id="PR00793">
    <property type="entry name" value="PROAMNOPTASE"/>
</dbReference>
<gene>
    <name evidence="15" type="primary">pip_1</name>
    <name evidence="15" type="ORF">GCM10025791_32460</name>
</gene>
<comment type="caution">
    <text evidence="15">The sequence shown here is derived from an EMBL/GenBank/DDBJ whole genome shotgun (WGS) entry which is preliminary data.</text>
</comment>
<dbReference type="PIRSF" id="PIRSF006431">
    <property type="entry name" value="Pept_S33"/>
    <property type="match status" value="1"/>
</dbReference>
<dbReference type="InterPro" id="IPR002410">
    <property type="entry name" value="Peptidase_S33"/>
</dbReference>
<keyword evidence="6 11" id="KW-0031">Aminopeptidase</keyword>
<dbReference type="PANTHER" id="PTHR43722:SF1">
    <property type="entry name" value="PROLINE IMINOPEPTIDASE"/>
    <property type="match status" value="1"/>
</dbReference>
<evidence type="ECO:0000256" key="8">
    <source>
        <dbReference type="ARBA" id="ARBA00022670"/>
    </source>
</evidence>
<evidence type="ECO:0000256" key="2">
    <source>
        <dbReference type="ARBA" id="ARBA00004496"/>
    </source>
</evidence>
<dbReference type="PRINTS" id="PR00111">
    <property type="entry name" value="ABHYDROLASE"/>
</dbReference>
<evidence type="ECO:0000256" key="12">
    <source>
        <dbReference type="PIRSR" id="PIRSR006431-1"/>
    </source>
</evidence>
<dbReference type="SUPFAM" id="SSF53474">
    <property type="entry name" value="alpha/beta-Hydrolases"/>
    <property type="match status" value="1"/>
</dbReference>
<evidence type="ECO:0000256" key="6">
    <source>
        <dbReference type="ARBA" id="ARBA00022438"/>
    </source>
</evidence>
<accession>A0AAV3U5V8</accession>
<feature type="active site" description="Nucleophile" evidence="12">
    <location>
        <position position="110"/>
    </location>
</feature>
<feature type="domain" description="AB hydrolase-1" evidence="14">
    <location>
        <begin position="36"/>
        <end position="294"/>
    </location>
</feature>
<evidence type="ECO:0000259" key="14">
    <source>
        <dbReference type="Pfam" id="PF00561"/>
    </source>
</evidence>
<evidence type="ECO:0000256" key="10">
    <source>
        <dbReference type="ARBA" id="ARBA00029605"/>
    </source>
</evidence>
<evidence type="ECO:0000256" key="5">
    <source>
        <dbReference type="ARBA" id="ARBA00021843"/>
    </source>
</evidence>
<evidence type="ECO:0000256" key="1">
    <source>
        <dbReference type="ARBA" id="ARBA00001585"/>
    </source>
</evidence>
<keyword evidence="16" id="KW-1185">Reference proteome</keyword>
<protein>
    <recommendedName>
        <fullName evidence="5 11">Proline iminopeptidase</fullName>
        <shortName evidence="11">PIP</shortName>
        <ecNumber evidence="4 11">3.4.11.5</ecNumber>
    </recommendedName>
    <alternativeName>
        <fullName evidence="10 11">Prolyl aminopeptidase</fullName>
    </alternativeName>
</protein>
<dbReference type="GO" id="GO:0005737">
    <property type="term" value="C:cytoplasm"/>
    <property type="evidence" value="ECO:0007669"/>
    <property type="project" value="UniProtKB-SubCell"/>
</dbReference>
<feature type="active site" evidence="12">
    <location>
        <position position="265"/>
    </location>
</feature>
<dbReference type="RefSeq" id="WP_345424664.1">
    <property type="nucleotide sequence ID" value="NZ_AP031496.1"/>
</dbReference>
<dbReference type="PANTHER" id="PTHR43722">
    <property type="entry name" value="PROLINE IMINOPEPTIDASE"/>
    <property type="match status" value="1"/>
</dbReference>
<evidence type="ECO:0000256" key="13">
    <source>
        <dbReference type="RuleBase" id="RU003421"/>
    </source>
</evidence>
<dbReference type="NCBIfam" id="TIGR01249">
    <property type="entry name" value="pro_imino_pep_1"/>
    <property type="match status" value="1"/>
</dbReference>
<dbReference type="InterPro" id="IPR000073">
    <property type="entry name" value="AB_hydrolase_1"/>
</dbReference>
<evidence type="ECO:0000256" key="3">
    <source>
        <dbReference type="ARBA" id="ARBA00010088"/>
    </source>
</evidence>
<comment type="subcellular location">
    <subcellularLocation>
        <location evidence="2 11">Cytoplasm</location>
    </subcellularLocation>
</comment>
<keyword evidence="7 11" id="KW-0963">Cytoplasm</keyword>
<dbReference type="EC" id="3.4.11.5" evidence="4 11"/>
<evidence type="ECO:0000256" key="11">
    <source>
        <dbReference type="PIRNR" id="PIRNR006431"/>
    </source>
</evidence>
<dbReference type="InterPro" id="IPR029058">
    <property type="entry name" value="AB_hydrolase_fold"/>
</dbReference>
<evidence type="ECO:0000313" key="16">
    <source>
        <dbReference type="Proteomes" id="UP001409585"/>
    </source>
</evidence>
<feature type="active site" description="Proton donor" evidence="12">
    <location>
        <position position="293"/>
    </location>
</feature>
<reference evidence="16" key="1">
    <citation type="journal article" date="2019" name="Int. J. Syst. Evol. Microbiol.">
        <title>The Global Catalogue of Microorganisms (GCM) 10K type strain sequencing project: providing services to taxonomists for standard genome sequencing and annotation.</title>
        <authorList>
            <consortium name="The Broad Institute Genomics Platform"/>
            <consortium name="The Broad Institute Genome Sequencing Center for Infectious Disease"/>
            <person name="Wu L."/>
            <person name="Ma J."/>
        </authorList>
    </citation>
    <scope>NUCLEOTIDE SEQUENCE [LARGE SCALE GENOMIC DNA]</scope>
    <source>
        <strain evidence="16">JCM 19134</strain>
    </source>
</reference>
<evidence type="ECO:0000256" key="9">
    <source>
        <dbReference type="ARBA" id="ARBA00022801"/>
    </source>
</evidence>
<proteinExistence type="inferred from homology"/>
<dbReference type="AlphaFoldDB" id="A0AAV3U5V8"/>
<keyword evidence="9 11" id="KW-0378">Hydrolase</keyword>
<evidence type="ECO:0000256" key="4">
    <source>
        <dbReference type="ARBA" id="ARBA00012568"/>
    </source>
</evidence>
<dbReference type="Gene3D" id="3.40.50.1820">
    <property type="entry name" value="alpha/beta hydrolase"/>
    <property type="match status" value="1"/>
</dbReference>
<sequence length="323" mass="36649">MLVLYPDIKPYRSDLLPRQEPHEIYFEESGSPDGIPVLFVHGGPGGGCSTSDRCFFDPEKYRIILFDQRGTGRSTPHAELMHNNTQALIEDMEALREHLGVEQWLLFGGSWGSTLSLLYAQAHPDKVLGMILRGIFLCRQKDLDWLYQGGAAHIFPDHWEAFIKPIPQAERDNLLSAYYQRLTSANELAQLSAAKAWSQWEAQCATLRPNQELVNNFTAPHRAISMARIETHYFIHDGFIDDNQILNNMDKISHIPSIIVHGRYDMVCTLDNAKALHDAWPESELKIIRDAGHSSREPGTVDALIRATQEFAQRIEKDFTDPA</sequence>
<evidence type="ECO:0000256" key="7">
    <source>
        <dbReference type="ARBA" id="ARBA00022490"/>
    </source>
</evidence>
<comment type="similarity">
    <text evidence="3 11 13">Belongs to the peptidase S33 family.</text>
</comment>
<dbReference type="Proteomes" id="UP001409585">
    <property type="component" value="Unassembled WGS sequence"/>
</dbReference>
<organism evidence="15 16">
    <name type="scientific">Halioxenophilus aromaticivorans</name>
    <dbReference type="NCBI Taxonomy" id="1306992"/>
    <lineage>
        <taxon>Bacteria</taxon>
        <taxon>Pseudomonadati</taxon>
        <taxon>Pseudomonadota</taxon>
        <taxon>Gammaproteobacteria</taxon>
        <taxon>Alteromonadales</taxon>
        <taxon>Alteromonadaceae</taxon>
        <taxon>Halioxenophilus</taxon>
    </lineage>
</organism>
<dbReference type="EMBL" id="BAABLX010000028">
    <property type="protein sequence ID" value="GAA4949715.1"/>
    <property type="molecule type" value="Genomic_DNA"/>
</dbReference>
<evidence type="ECO:0000313" key="15">
    <source>
        <dbReference type="EMBL" id="GAA4949715.1"/>
    </source>
</evidence>
<dbReference type="InterPro" id="IPR005944">
    <property type="entry name" value="Pro_iminopeptidase"/>
</dbReference>
<name>A0AAV3U5V8_9ALTE</name>